<dbReference type="PANTHER" id="PTHR43377:SF1">
    <property type="entry name" value="BILIVERDIN REDUCTASE A"/>
    <property type="match status" value="1"/>
</dbReference>
<organism evidence="3 4">
    <name type="scientific">Roseimicrobium gellanilyticum</name>
    <dbReference type="NCBI Taxonomy" id="748857"/>
    <lineage>
        <taxon>Bacteria</taxon>
        <taxon>Pseudomonadati</taxon>
        <taxon>Verrucomicrobiota</taxon>
        <taxon>Verrucomicrobiia</taxon>
        <taxon>Verrucomicrobiales</taxon>
        <taxon>Verrucomicrobiaceae</taxon>
        <taxon>Roseimicrobium</taxon>
    </lineage>
</organism>
<dbReference type="GO" id="GO:0000166">
    <property type="term" value="F:nucleotide binding"/>
    <property type="evidence" value="ECO:0007669"/>
    <property type="project" value="InterPro"/>
</dbReference>
<dbReference type="Pfam" id="PF22725">
    <property type="entry name" value="GFO_IDH_MocA_C3"/>
    <property type="match status" value="1"/>
</dbReference>
<dbReference type="InterPro" id="IPR055170">
    <property type="entry name" value="GFO_IDH_MocA-like_dom"/>
</dbReference>
<dbReference type="SUPFAM" id="SSF51735">
    <property type="entry name" value="NAD(P)-binding Rossmann-fold domains"/>
    <property type="match status" value="1"/>
</dbReference>
<comment type="caution">
    <text evidence="3">The sequence shown here is derived from an EMBL/GenBank/DDBJ whole genome shotgun (WGS) entry which is preliminary data.</text>
</comment>
<dbReference type="PANTHER" id="PTHR43377">
    <property type="entry name" value="BILIVERDIN REDUCTASE A"/>
    <property type="match status" value="1"/>
</dbReference>
<protein>
    <submittedName>
        <fullName evidence="3">Putative dehydrogenase</fullName>
    </submittedName>
</protein>
<dbReference type="SUPFAM" id="SSF55347">
    <property type="entry name" value="Glyceraldehyde-3-phosphate dehydrogenase-like, C-terminal domain"/>
    <property type="match status" value="1"/>
</dbReference>
<dbReference type="EMBL" id="QNRR01000001">
    <property type="protein sequence ID" value="RBP47803.1"/>
    <property type="molecule type" value="Genomic_DNA"/>
</dbReference>
<gene>
    <name evidence="3" type="ORF">DES53_101603</name>
</gene>
<dbReference type="OrthoDB" id="9815825at2"/>
<reference evidence="3 4" key="1">
    <citation type="submission" date="2018-06" db="EMBL/GenBank/DDBJ databases">
        <title>Genomic Encyclopedia of Type Strains, Phase IV (KMG-IV): sequencing the most valuable type-strain genomes for metagenomic binning, comparative biology and taxonomic classification.</title>
        <authorList>
            <person name="Goeker M."/>
        </authorList>
    </citation>
    <scope>NUCLEOTIDE SEQUENCE [LARGE SCALE GENOMIC DNA]</scope>
    <source>
        <strain evidence="3 4">DSM 25532</strain>
    </source>
</reference>
<dbReference type="Pfam" id="PF01408">
    <property type="entry name" value="GFO_IDH_MocA"/>
    <property type="match status" value="1"/>
</dbReference>
<dbReference type="AlphaFoldDB" id="A0A366HU37"/>
<proteinExistence type="predicted"/>
<dbReference type="InterPro" id="IPR051450">
    <property type="entry name" value="Gfo/Idh/MocA_Oxidoreductases"/>
</dbReference>
<dbReference type="InterPro" id="IPR036291">
    <property type="entry name" value="NAD(P)-bd_dom_sf"/>
</dbReference>
<dbReference type="RefSeq" id="WP_113956711.1">
    <property type="nucleotide sequence ID" value="NZ_QNRR01000001.1"/>
</dbReference>
<dbReference type="Gene3D" id="3.30.360.10">
    <property type="entry name" value="Dihydrodipicolinate Reductase, domain 2"/>
    <property type="match status" value="1"/>
</dbReference>
<accession>A0A366HU37</accession>
<sequence>MSERIKVGVAGVGAMGKNHARVLASLEGAELTAIYDLDQARAQELASQYHAKAVSTLEELTSLTDAVAVAVPTVAHRSVAGHLLEHGRHVLVEKPLSDSLKEAQELVALADAKKLVLQVGHIERFNPVMRQLEERIKLPRFIEATRLSPFPNRSMDVGVVLDIMIHDLEIILHLVRSPVVSVDTVGMPVLTRREDIANARIRFENGCVANVTASRVSDKKMRKIQVFHLEGYISLDYQEQTGHIYRRDGMSIAREEVLVEKEEPLKLELAAFLQAVREGSQPKVTGQQGTDALHLAIRITEDIAKATAALRP</sequence>
<evidence type="ECO:0000259" key="2">
    <source>
        <dbReference type="Pfam" id="PF22725"/>
    </source>
</evidence>
<dbReference type="InterPro" id="IPR000683">
    <property type="entry name" value="Gfo/Idh/MocA-like_OxRdtase_N"/>
</dbReference>
<evidence type="ECO:0000313" key="4">
    <source>
        <dbReference type="Proteomes" id="UP000253426"/>
    </source>
</evidence>
<feature type="domain" description="Gfo/Idh/MocA-like oxidoreductase N-terminal" evidence="1">
    <location>
        <begin position="5"/>
        <end position="121"/>
    </location>
</feature>
<dbReference type="Gene3D" id="3.40.50.720">
    <property type="entry name" value="NAD(P)-binding Rossmann-like Domain"/>
    <property type="match status" value="1"/>
</dbReference>
<evidence type="ECO:0000313" key="3">
    <source>
        <dbReference type="EMBL" id="RBP47803.1"/>
    </source>
</evidence>
<evidence type="ECO:0000259" key="1">
    <source>
        <dbReference type="Pfam" id="PF01408"/>
    </source>
</evidence>
<feature type="domain" description="GFO/IDH/MocA-like oxidoreductase" evidence="2">
    <location>
        <begin position="153"/>
        <end position="232"/>
    </location>
</feature>
<dbReference type="Proteomes" id="UP000253426">
    <property type="component" value="Unassembled WGS sequence"/>
</dbReference>
<name>A0A366HU37_9BACT</name>
<keyword evidence="4" id="KW-1185">Reference proteome</keyword>